<evidence type="ECO:0000313" key="4">
    <source>
        <dbReference type="Proteomes" id="UP000087766"/>
    </source>
</evidence>
<proteinExistence type="inferred from homology"/>
<keyword evidence="4" id="KW-1185">Reference proteome</keyword>
<name>A0A1S3VCC6_VIGRR</name>
<dbReference type="Pfam" id="PF07896">
    <property type="entry name" value="DUF1674"/>
    <property type="match status" value="1"/>
</dbReference>
<evidence type="ECO:0000313" key="5">
    <source>
        <dbReference type="RefSeq" id="XP_014516006.1"/>
    </source>
</evidence>
<organism evidence="4 5">
    <name type="scientific">Vigna radiata var. radiata</name>
    <name type="common">Mung bean</name>
    <name type="synonym">Phaseolus aureus</name>
    <dbReference type="NCBI Taxonomy" id="3916"/>
    <lineage>
        <taxon>Eukaryota</taxon>
        <taxon>Viridiplantae</taxon>
        <taxon>Streptophyta</taxon>
        <taxon>Embryophyta</taxon>
        <taxon>Tracheophyta</taxon>
        <taxon>Spermatophyta</taxon>
        <taxon>Magnoliopsida</taxon>
        <taxon>eudicotyledons</taxon>
        <taxon>Gunneridae</taxon>
        <taxon>Pentapetalae</taxon>
        <taxon>rosids</taxon>
        <taxon>fabids</taxon>
        <taxon>Fabales</taxon>
        <taxon>Fabaceae</taxon>
        <taxon>Papilionoideae</taxon>
        <taxon>50 kb inversion clade</taxon>
        <taxon>NPAAA clade</taxon>
        <taxon>indigoferoid/millettioid clade</taxon>
        <taxon>Phaseoleae</taxon>
        <taxon>Vigna</taxon>
    </lineage>
</organism>
<dbReference type="GO" id="GO:0034553">
    <property type="term" value="P:mitochondrial respiratory chain complex II assembly"/>
    <property type="evidence" value="ECO:0007669"/>
    <property type="project" value="TreeGrafter"/>
</dbReference>
<dbReference type="OrthoDB" id="295715at2759"/>
<feature type="compositionally biased region" description="Basic and acidic residues" evidence="3">
    <location>
        <begin position="115"/>
        <end position="128"/>
    </location>
</feature>
<dbReference type="AlphaFoldDB" id="A0A1S3VCC6"/>
<protein>
    <recommendedName>
        <fullName evidence="2">Succinate dehydrogenase assembly factor 4, mitochondrial</fullName>
    </recommendedName>
</protein>
<dbReference type="RefSeq" id="XP_014516006.1">
    <property type="nucleotide sequence ID" value="XM_014660520.2"/>
</dbReference>
<feature type="region of interest" description="Disordered" evidence="3">
    <location>
        <begin position="57"/>
        <end position="128"/>
    </location>
</feature>
<reference evidence="4" key="1">
    <citation type="journal article" date="2014" name="Nat. Commun.">
        <title>Genome sequence of mungbean and insights into evolution within Vigna species.</title>
        <authorList>
            <person name="Kang Y.J."/>
            <person name="Kim S.K."/>
            <person name="Kim M.Y."/>
            <person name="Lestari P."/>
            <person name="Kim K.H."/>
            <person name="Ha B.K."/>
            <person name="Jun T.H."/>
            <person name="Hwang W.J."/>
            <person name="Lee T."/>
            <person name="Lee J."/>
            <person name="Shim S."/>
            <person name="Yoon M.Y."/>
            <person name="Jang Y.E."/>
            <person name="Han K.S."/>
            <person name="Taeprayoon P."/>
            <person name="Yoon N."/>
            <person name="Somta P."/>
            <person name="Tanya P."/>
            <person name="Kim K.S."/>
            <person name="Gwag J.G."/>
            <person name="Moon J.K."/>
            <person name="Lee Y.H."/>
            <person name="Park B.S."/>
            <person name="Bombarely A."/>
            <person name="Doyle J.J."/>
            <person name="Jackson S.A."/>
            <person name="Schafleitner R."/>
            <person name="Srinives P."/>
            <person name="Varshney R.K."/>
            <person name="Lee S.H."/>
        </authorList>
    </citation>
    <scope>NUCLEOTIDE SEQUENCE [LARGE SCALE GENOMIC DNA]</scope>
    <source>
        <strain evidence="4">cv. VC1973A</strain>
    </source>
</reference>
<comment type="similarity">
    <text evidence="1">Belongs to the SDHAF4 family.</text>
</comment>
<evidence type="ECO:0000256" key="1">
    <source>
        <dbReference type="ARBA" id="ARBA00005701"/>
    </source>
</evidence>
<dbReference type="Proteomes" id="UP000087766">
    <property type="component" value="Chromosome 1"/>
</dbReference>
<dbReference type="InterPro" id="IPR012875">
    <property type="entry name" value="SDHF4"/>
</dbReference>
<evidence type="ECO:0000256" key="3">
    <source>
        <dbReference type="SAM" id="MobiDB-lite"/>
    </source>
</evidence>
<reference evidence="5" key="2">
    <citation type="submission" date="2025-08" db="UniProtKB">
        <authorList>
            <consortium name="RefSeq"/>
        </authorList>
    </citation>
    <scope>IDENTIFICATION</scope>
    <source>
        <tissue evidence="5">Leaf</tissue>
    </source>
</reference>
<feature type="compositionally biased region" description="Basic and acidic residues" evidence="3">
    <location>
        <begin position="77"/>
        <end position="87"/>
    </location>
</feature>
<evidence type="ECO:0000256" key="2">
    <source>
        <dbReference type="ARBA" id="ARBA00022170"/>
    </source>
</evidence>
<dbReference type="PANTHER" id="PTHR28524:SF3">
    <property type="entry name" value="SUCCINATE DEHYDROGENASE ASSEMBLY FACTOR 4, MITOCHONDRIAL"/>
    <property type="match status" value="1"/>
</dbReference>
<gene>
    <name evidence="5" type="primary">LOC106773769</name>
</gene>
<feature type="compositionally biased region" description="Polar residues" evidence="3">
    <location>
        <begin position="57"/>
        <end position="76"/>
    </location>
</feature>
<dbReference type="PANTHER" id="PTHR28524">
    <property type="entry name" value="SUCCINATE DEHYDROGENASE ASSEMBLY FACTOR 4, MITOCHONDRIAL"/>
    <property type="match status" value="1"/>
</dbReference>
<accession>A0A1S3VCC6</accession>
<dbReference type="GeneID" id="106773769"/>
<sequence>MLSQTRRNCEVQSISATMASSFPRSLTSIANTALHHTRSEQLTGIVSNSVTRLLCTSSTELQQENPVKKQAQSPQESLHDESKHIHEQEEDDEDGDTINKETGEIGGPKGPEPTRFGDWERNGRCSDF</sequence>
<dbReference type="GO" id="GO:0005739">
    <property type="term" value="C:mitochondrion"/>
    <property type="evidence" value="ECO:0007669"/>
    <property type="project" value="TreeGrafter"/>
</dbReference>